<reference evidence="3" key="1">
    <citation type="submission" date="2023-08" db="EMBL/GenBank/DDBJ databases">
        <authorList>
            <person name="Chen Y."/>
            <person name="Shah S."/>
            <person name="Dougan E. K."/>
            <person name="Thang M."/>
            <person name="Chan C."/>
        </authorList>
    </citation>
    <scope>NUCLEOTIDE SEQUENCE</scope>
</reference>
<comment type="caution">
    <text evidence="3">The sequence shown here is derived from an EMBL/GenBank/DDBJ whole genome shotgun (WGS) entry which is preliminary data.</text>
</comment>
<feature type="compositionally biased region" description="Basic and acidic residues" evidence="2">
    <location>
        <begin position="22"/>
        <end position="31"/>
    </location>
</feature>
<feature type="compositionally biased region" description="Basic and acidic residues" evidence="2">
    <location>
        <begin position="2607"/>
        <end position="2623"/>
    </location>
</feature>
<dbReference type="GO" id="GO:0005856">
    <property type="term" value="C:cytoskeleton"/>
    <property type="evidence" value="ECO:0007669"/>
    <property type="project" value="TreeGrafter"/>
</dbReference>
<accession>A0AA36JR16</accession>
<feature type="region of interest" description="Disordered" evidence="2">
    <location>
        <begin position="2859"/>
        <end position="2878"/>
    </location>
</feature>
<feature type="region of interest" description="Disordered" evidence="2">
    <location>
        <begin position="1587"/>
        <end position="1681"/>
    </location>
</feature>
<feature type="region of interest" description="Disordered" evidence="2">
    <location>
        <begin position="2203"/>
        <end position="2239"/>
    </location>
</feature>
<feature type="region of interest" description="Disordered" evidence="2">
    <location>
        <begin position="520"/>
        <end position="541"/>
    </location>
</feature>
<feature type="compositionally biased region" description="Polar residues" evidence="2">
    <location>
        <begin position="1587"/>
        <end position="1598"/>
    </location>
</feature>
<feature type="compositionally biased region" description="Polar residues" evidence="2">
    <location>
        <begin position="1720"/>
        <end position="1752"/>
    </location>
</feature>
<feature type="region of interest" description="Disordered" evidence="2">
    <location>
        <begin position="2279"/>
        <end position="2377"/>
    </location>
</feature>
<feature type="compositionally biased region" description="Polar residues" evidence="2">
    <location>
        <begin position="1896"/>
        <end position="1905"/>
    </location>
</feature>
<evidence type="ECO:0000313" key="4">
    <source>
        <dbReference type="Proteomes" id="UP001178507"/>
    </source>
</evidence>
<feature type="compositionally biased region" description="Basic and acidic residues" evidence="2">
    <location>
        <begin position="2767"/>
        <end position="2783"/>
    </location>
</feature>
<feature type="region of interest" description="Disordered" evidence="2">
    <location>
        <begin position="2890"/>
        <end position="3088"/>
    </location>
</feature>
<dbReference type="EMBL" id="CAUJNA010003807">
    <property type="protein sequence ID" value="CAJ1410189.1"/>
    <property type="molecule type" value="Genomic_DNA"/>
</dbReference>
<sequence length="3088" mass="338759">MYRHDFAPSAVSALQRPSSDASDARVEERRQSIHPAIPVPPDLRQEKARVDQTGTSKEGPAWNRELASVACFDRPYVNFEGSSSVHQDYQPPPLEAIPVHVPKAEDHQLWGNALATSESQTHADYKPPPLPMIFPLKTPGRCRRSQYWEDRCASGQQVRMEEKSCTHDAYPPPSLIDLKPRVEAQAPSKEPSQIPFQGISTTHADYQAPPADAMKDAVNFQAPAGPTWPAAKFEGESSLHRDYPAPPLEALRQMLKSHETVPAPKANFRFEGESCMRADYQAPPLTAFHQPSREPSREPQGPTPDVQEALRSWPDIVKESTSHHDYQPPCLDDLRIAQTIGSAPQLSHPAVRFQGESVMHGDYQAPPALALRRDPPEAEKPLAVQSLLQPDVHLLGRSTTHHDYQAPPHETLKQATQVPEMPQAMPQARFQGTSTTHADYQAPPADAMIDAVNFQAPAGPTWPAAKFEGESSLHRDYPAPPLEALRQMLKSHETVPAPKANFRFEGESCMRADYQAPPLTAFHQPSREPSREPQQPTPDVQEALRSWPDIVKESTSHHDYQPPCLDDLRIAQTIGSAPQLSHPAVRFQGESVMHGDYQAPPALALRRDPPEAEKPPAVQSLLQPDVHLLGRSTTHHDYQAPPHETLKQATQVPEMPQAMPQARFQGTSTTHADYQAPPADAMKDAVNFQAPAGPTWPAAKFEGESSLHRDYPAPPLEALRQMLKSHETVPAPKANFRFEGESCMRADYQAPPLTAFHQPSREPSREPQGPTPDVQEALRSWPDIVKESTSHHDYQPPCLDDYRPPLQSLRQWLAGVESPSNDVSKVRFDGESSMKLHYQPPPLDALHKGMPEEKRQKAWQHSAEDHVHFEGESTTHRDFQAPPLQSLQEWLQAAGTSTGNSAITDGVPFEGESSMKAHYPAHLVEPLQVAAGKLDHQVDLHAAEPVPFEGQSTTHQAYQSPSAEFWRQLGQNMDRSSTQQAAPVRFEGESSMRAHYQPPPPDALQSPATSLVKDKAMAESTALQLAKFEGQSTMHRDFQAPALEQPPLPRPPASHDTSPPIRFEGESSMKAHYPAHPVEPLQVAAGKLDHQVDLHAAEPVPFEGQSTTHQAYQSPSAEFWRQLGQNMDRSSTQQAAPVRFEGESSMRAHYQPPPPDALQSPATSLVKDKAMAESTALQLAKFEGQSTMHRDFQAPALEQPPLPRPPASHDTSPPIRFEGESSMKAHYPAHPVEPLQVAAGKLDHRVDLHAAEPVPFEGQSTTHQAYQAPSADFWRQLGQSMDRSSTQQAVPVRFEGESSMRAHYQPPPPDALQSPATSLVKDKAMAESTPRQLAKFEGQSTMHRDFQAPALEQPPLPRPPASHDTSPPIRFEGESSMKAHYPAHPVEPLQVAAGKLDHQVDLHAAEPVPFEGQSTTHNAYQAPSAEFWRQLGQNMDRSSTQQAAPVRFQGESSMRAHYQPPPPDALQSPATSLVQDKAMAESTALQLAKFEGQSTMHCDFQAPSLEQPPLPRPAASYDTSSAIRFEGESSMKAHYPAHPVEPLQVAAGKLDHQVDLHAAEPVPFEGQSTTHQAYQALSAEFWRQLGQSMDRSSTQQAAQVRFEGESSMRSHYQPPPPDALQSPATRLIRDKAMAESTPLQLAKFEGESTMHRDFQAPALEQPPLPRPAASYDTSPPIRFEGESSMKAHYPAHPVEPLQVAAGKLDHQVDLHAAEPVPFEGQSTTHQAYQSPSTDFWRQLGQSMDKSSTQQAAQVRFEGESSMRSHYQPPPPDALQSPATSLVQDKAMAESTALQLAKFEGQSTMHRDFQAPALEQPPLPRPAASHDTSSAIRFEGESSMKAHYPAHPVEPLQVAAGKLDHQVDLHAAEPVPFEGQSTTHNAYQAPSAEFWRQLGQNMDRSSTQQAAPVRFEGESSMRSHYQPPPPDELQSLPTSLVTDTAMAESTALQLAKFEGQSTMHRDFQAPALEQPPLPRPAASYDTSPPIRFEGESSMKAHYPAHPVEPLQVAAGKLDHQVDLHAAEPVPFEGQSTTHQAYQTPSVEFWRQLGQRMDRSSTEQAAPVRFEGESSMRSQYQPPPPDALQSPDTSLVTDKAMAQSAPLQLAKFEGQSTMHRDFQAPALEQPPLPRPPASHDTSPPIRFEGESSMKAHYPAHPVEPLQAAAGKLDHQVDLHAAEPVPFEGQSTTHQAYQTPSTDFWRQLGQSMDKSSTQQAAPVRFEGESSMRAQYQAPPPKSFPLAAAANGHIEGKRMDQIKFEGQSTTHQDYRVPPVEELQKLIAGTSSSRTASHERKPACRFEGESSMRAHYRAPSPDAVRGAATASGQRERSLPPDRIPSSKFEGESTARRDFQAPLPELRYRPGNGTSHSSNVPPAVPLRFEGESPMRAHYQAPPPESFPLAAAANGHIEGKCVDQTKFKGQSTTHQDYRVPPVEELQKLIAGTSSSRTASRERKPACRFEGESSMRAHYRAPSPDAVRGAATASGQRERSLPADRIPSSKFEGESTARRDFQAPLPELRYPPGGGTSHSSNAPPAVPLRFEGESSMRAHYQAPPPESFPLAAAANGHIEGKCVDQTKFEGQSTTHQDYWVPPVEELQKLIAGTSSSRTASRERKPACRFEGESSMRAHYRAPSPDAVRGAATASGQRERSLPPDRIPSSKFEGESTARRDFQAPLPELRYRPGNGTSHSSNVPPAVPLRFEGESSMRAHYQAPPPESFPLAAAANGHIEGKCVDQTKFEGQSTTHQDYRVPPVEELQKLITGTSSSRTASRERKPACRFEGESSMRAHYRAPSPDAVRVATSYLASGQGRLLSAQLESVRTNDLPTDRLERPSLGCKESTTTPAWAVVPGSFGEHGELEAEPSSFAKEPNNAPRVARGKYQRATSQNVAFGEPLGRHAEGEAEIGQSCQSAEVSNCRSLPGMTPRCLRRPTGETRPAEERSPRRASRGPRAQIPRTLPRCPATGPMSDMSGSSPVSCDARASNADGSSLPAGLPSNRRSMRRCSSQPALGAVPDQSRKSDASPARALHSSLGLGGKFEGESSSRRDYQAPPPEALREALRTSQPPQTRSRTSACKGSERRCKAESNGQSR</sequence>
<feature type="region of interest" description="Disordered" evidence="2">
    <location>
        <begin position="1296"/>
        <end position="1375"/>
    </location>
</feature>
<feature type="region of interest" description="Disordered" evidence="2">
    <location>
        <begin position="2599"/>
        <end position="2696"/>
    </location>
</feature>
<feature type="compositionally biased region" description="Polar residues" evidence="2">
    <location>
        <begin position="2203"/>
        <end position="2213"/>
    </location>
</feature>
<feature type="compositionally biased region" description="Basic and acidic residues" evidence="2">
    <location>
        <begin position="2499"/>
        <end position="2509"/>
    </location>
</feature>
<feature type="region of interest" description="Disordered" evidence="2">
    <location>
        <begin position="1142"/>
        <end position="1169"/>
    </location>
</feature>
<feature type="region of interest" description="Disordered" evidence="2">
    <location>
        <begin position="1896"/>
        <end position="1931"/>
    </location>
</feature>
<name>A0AA36JR16_9DINO</name>
<dbReference type="GO" id="GO:0008017">
    <property type="term" value="F:microtubule binding"/>
    <property type="evidence" value="ECO:0007669"/>
    <property type="project" value="InterPro"/>
</dbReference>
<feature type="compositionally biased region" description="Basic and acidic residues" evidence="2">
    <location>
        <begin position="2928"/>
        <end position="2940"/>
    </location>
</feature>
<feature type="region of interest" description="Disordered" evidence="2">
    <location>
        <begin position="754"/>
        <end position="775"/>
    </location>
</feature>
<feature type="compositionally biased region" description="Polar residues" evidence="2">
    <location>
        <begin position="2904"/>
        <end position="2915"/>
    </location>
</feature>
<feature type="region of interest" description="Disordered" evidence="2">
    <location>
        <begin position="2107"/>
        <end position="2152"/>
    </location>
</feature>
<protein>
    <submittedName>
        <fullName evidence="3">Uncharacterized protein</fullName>
    </submittedName>
</protein>
<feature type="region of interest" description="Disordered" evidence="2">
    <location>
        <begin position="2758"/>
        <end position="2792"/>
    </location>
</feature>
<dbReference type="Proteomes" id="UP001178507">
    <property type="component" value="Unassembled WGS sequence"/>
</dbReference>
<feature type="compositionally biased region" description="Polar residues" evidence="2">
    <location>
        <begin position="3058"/>
        <end position="3072"/>
    </location>
</feature>
<feature type="compositionally biased region" description="Basic and acidic residues" evidence="2">
    <location>
        <begin position="1644"/>
        <end position="1654"/>
    </location>
</feature>
<feature type="compositionally biased region" description="Basic and acidic residues" evidence="2">
    <location>
        <begin position="2659"/>
        <end position="2669"/>
    </location>
</feature>
<keyword evidence="4" id="KW-1185">Reference proteome</keyword>
<dbReference type="PANTHER" id="PTHR31516">
    <property type="entry name" value="STABILIZER OF AXONEMAL MICROTUBULES 2"/>
    <property type="match status" value="1"/>
</dbReference>
<evidence type="ECO:0000256" key="1">
    <source>
        <dbReference type="ARBA" id="ARBA00008738"/>
    </source>
</evidence>
<feature type="compositionally biased region" description="Basic and acidic residues" evidence="2">
    <location>
        <begin position="2287"/>
        <end position="2303"/>
    </location>
</feature>
<feature type="region of interest" description="Disordered" evidence="2">
    <location>
        <begin position="2049"/>
        <end position="2091"/>
    </location>
</feature>
<feature type="compositionally biased region" description="Basic and acidic residues" evidence="2">
    <location>
        <begin position="2447"/>
        <end position="2463"/>
    </location>
</feature>
<evidence type="ECO:0000313" key="3">
    <source>
        <dbReference type="EMBL" id="CAJ1410189.1"/>
    </source>
</evidence>
<feature type="region of interest" description="Disordered" evidence="2">
    <location>
        <begin position="2438"/>
        <end position="2536"/>
    </location>
</feature>
<evidence type="ECO:0000256" key="2">
    <source>
        <dbReference type="SAM" id="MobiDB-lite"/>
    </source>
</evidence>
<organism evidence="3 4">
    <name type="scientific">Effrenium voratum</name>
    <dbReference type="NCBI Taxonomy" id="2562239"/>
    <lineage>
        <taxon>Eukaryota</taxon>
        <taxon>Sar</taxon>
        <taxon>Alveolata</taxon>
        <taxon>Dinophyceae</taxon>
        <taxon>Suessiales</taxon>
        <taxon>Symbiodiniaceae</taxon>
        <taxon>Effrenium</taxon>
    </lineage>
</organism>
<feature type="region of interest" description="Disordered" evidence="2">
    <location>
        <begin position="1"/>
        <end position="59"/>
    </location>
</feature>
<dbReference type="PANTHER" id="PTHR31516:SF17">
    <property type="entry name" value="STABILIZER OF AXONEMAL MICROTUBULES 2"/>
    <property type="match status" value="1"/>
</dbReference>
<feature type="region of interest" description="Disordered" evidence="2">
    <location>
        <begin position="1800"/>
        <end position="1827"/>
    </location>
</feature>
<comment type="similarity">
    <text evidence="1">Belongs to the FAM154 family.</text>
</comment>
<feature type="compositionally biased region" description="Basic and acidic residues" evidence="2">
    <location>
        <begin position="2339"/>
        <end position="2349"/>
    </location>
</feature>
<feature type="compositionally biased region" description="Basic and acidic residues" evidence="2">
    <location>
        <begin position="3035"/>
        <end position="3045"/>
    </location>
</feature>
<proteinExistence type="inferred from homology"/>
<feature type="region of interest" description="Disordered" evidence="2">
    <location>
        <begin position="1183"/>
        <end position="1219"/>
    </location>
</feature>
<dbReference type="InterPro" id="IPR033336">
    <property type="entry name" value="SAXO1/2"/>
</dbReference>
<gene>
    <name evidence="3" type="ORF">EVOR1521_LOCUS31092</name>
</gene>
<feature type="region of interest" description="Disordered" evidence="2">
    <location>
        <begin position="974"/>
        <end position="1010"/>
    </location>
</feature>
<feature type="region of interest" description="Disordered" evidence="2">
    <location>
        <begin position="1716"/>
        <end position="1787"/>
    </location>
</feature>
<feature type="region of interest" description="Disordered" evidence="2">
    <location>
        <begin position="286"/>
        <end position="307"/>
    </location>
</feature>
<feature type="region of interest" description="Disordered" evidence="2">
    <location>
        <begin position="1954"/>
        <end position="1989"/>
    </location>
</feature>